<dbReference type="GO" id="GO:0016020">
    <property type="term" value="C:membrane"/>
    <property type="evidence" value="ECO:0007669"/>
    <property type="project" value="InterPro"/>
</dbReference>
<dbReference type="InterPro" id="IPR003018">
    <property type="entry name" value="GAF"/>
</dbReference>
<feature type="domain" description="GAF" evidence="4">
    <location>
        <begin position="33"/>
        <end position="180"/>
    </location>
</feature>
<dbReference type="OrthoDB" id="5241249at2"/>
<evidence type="ECO:0000256" key="2">
    <source>
        <dbReference type="ARBA" id="ARBA00022777"/>
    </source>
</evidence>
<name>A0A1H9J4V9_9ACTN</name>
<feature type="domain" description="GAF" evidence="4">
    <location>
        <begin position="201"/>
        <end position="347"/>
    </location>
</feature>
<dbReference type="Pfam" id="PF13581">
    <property type="entry name" value="HATPase_c_2"/>
    <property type="match status" value="1"/>
</dbReference>
<dbReference type="RefSeq" id="WP_091182099.1">
    <property type="nucleotide sequence ID" value="NZ_FOFA01000006.1"/>
</dbReference>
<reference evidence="6" key="1">
    <citation type="submission" date="2016-10" db="EMBL/GenBank/DDBJ databases">
        <authorList>
            <person name="Varghese N."/>
            <person name="Submissions S."/>
        </authorList>
    </citation>
    <scope>NUCLEOTIDE SEQUENCE [LARGE SCALE GENOMIC DNA]</scope>
    <source>
        <strain evidence="6">CGMCC 4.6856</strain>
    </source>
</reference>
<dbReference type="AlphaFoldDB" id="A0A1H9J4V9"/>
<evidence type="ECO:0000313" key="5">
    <source>
        <dbReference type="EMBL" id="SEQ82081.1"/>
    </source>
</evidence>
<dbReference type="Gene3D" id="1.20.5.1930">
    <property type="match status" value="1"/>
</dbReference>
<accession>A0A1H9J4V9</accession>
<dbReference type="STRING" id="1036181.SAMN05421756_10697"/>
<dbReference type="GO" id="GO:0000155">
    <property type="term" value="F:phosphorelay sensor kinase activity"/>
    <property type="evidence" value="ECO:0007669"/>
    <property type="project" value="InterPro"/>
</dbReference>
<proteinExistence type="predicted"/>
<organism evidence="5 6">
    <name type="scientific">Microlunatus flavus</name>
    <dbReference type="NCBI Taxonomy" id="1036181"/>
    <lineage>
        <taxon>Bacteria</taxon>
        <taxon>Bacillati</taxon>
        <taxon>Actinomycetota</taxon>
        <taxon>Actinomycetes</taxon>
        <taxon>Propionibacteriales</taxon>
        <taxon>Propionibacteriaceae</taxon>
        <taxon>Microlunatus</taxon>
    </lineage>
</organism>
<keyword evidence="6" id="KW-1185">Reference proteome</keyword>
<dbReference type="SUPFAM" id="SSF55781">
    <property type="entry name" value="GAF domain-like"/>
    <property type="match status" value="2"/>
</dbReference>
<keyword evidence="2 5" id="KW-0418">Kinase</keyword>
<protein>
    <submittedName>
        <fullName evidence="5">Histidine kinase-like ATPase domain-containing protein</fullName>
    </submittedName>
</protein>
<dbReference type="EMBL" id="FOFA01000006">
    <property type="protein sequence ID" value="SEQ82081.1"/>
    <property type="molecule type" value="Genomic_DNA"/>
</dbReference>
<sequence>MSELVDRANRIAQTQRTLELLMEANRAILAELSPEAVLRRIVVAARELVGARYAALGVLAADGSLEQFIHDGFDGQHVCAVGDLPRGEGLLGVLVADPRPLRLERMSEHPLSTGTPPGHPAMESFLGVPIEVRGEVYGNLYLTERAAGGAFTDDDETTLLALAATAGIAIENARLYETARRRERWAEAAAEVSSSLLDPGLGGEPVGLIADTVLRLTSADVVSVVVPTGHATFRVLLARGRRAPELEDLEYDAKATIAGLALSTGRGVRVARLEEQPRFTVHVQRVLDVGAALALPLHGSLGSHGVLVVARERGRAPFDETDLELSESFAAQAAIALELAAARADQQRLAVLEDRERIARDLHDHVIQRLFASGLTLEGVAGSSEPATAARLGPVVDDLDLAIQQIRTLIFRLQTSGAARSVRSVVIEAAQEVAPVLGTEPDVTFEGPVDTVADPDLVDDVAAVAREALTNVVRHAGARHVRVSVTAGAGALAVVVADDGRGLGPDARRSGLRNLEERARRHGGGCTLVGLPGGGAELRWSVPL</sequence>
<dbReference type="SUPFAM" id="SSF55874">
    <property type="entry name" value="ATPase domain of HSP90 chaperone/DNA topoisomerase II/histidine kinase"/>
    <property type="match status" value="1"/>
</dbReference>
<gene>
    <name evidence="5" type="ORF">SAMN05421756_10697</name>
</gene>
<dbReference type="Proteomes" id="UP000198504">
    <property type="component" value="Unassembled WGS sequence"/>
</dbReference>
<dbReference type="CDD" id="cd16917">
    <property type="entry name" value="HATPase_UhpB-NarQ-NarX-like"/>
    <property type="match status" value="1"/>
</dbReference>
<dbReference type="PANTHER" id="PTHR24421">
    <property type="entry name" value="NITRATE/NITRITE SENSOR PROTEIN NARX-RELATED"/>
    <property type="match status" value="1"/>
</dbReference>
<keyword evidence="3" id="KW-0902">Two-component regulatory system</keyword>
<dbReference type="InterPro" id="IPR011712">
    <property type="entry name" value="Sig_transdc_His_kin_sub3_dim/P"/>
</dbReference>
<dbReference type="InterPro" id="IPR003594">
    <property type="entry name" value="HATPase_dom"/>
</dbReference>
<dbReference type="InterPro" id="IPR036890">
    <property type="entry name" value="HATPase_C_sf"/>
</dbReference>
<evidence type="ECO:0000259" key="4">
    <source>
        <dbReference type="SMART" id="SM00065"/>
    </source>
</evidence>
<evidence type="ECO:0000256" key="1">
    <source>
        <dbReference type="ARBA" id="ARBA00022679"/>
    </source>
</evidence>
<dbReference type="Gene3D" id="3.30.565.10">
    <property type="entry name" value="Histidine kinase-like ATPase, C-terminal domain"/>
    <property type="match status" value="1"/>
</dbReference>
<dbReference type="Pfam" id="PF07730">
    <property type="entry name" value="HisKA_3"/>
    <property type="match status" value="1"/>
</dbReference>
<evidence type="ECO:0000313" key="6">
    <source>
        <dbReference type="Proteomes" id="UP000198504"/>
    </source>
</evidence>
<dbReference type="Pfam" id="PF13185">
    <property type="entry name" value="GAF_2"/>
    <property type="match status" value="2"/>
</dbReference>
<dbReference type="InterPro" id="IPR029016">
    <property type="entry name" value="GAF-like_dom_sf"/>
</dbReference>
<keyword evidence="1" id="KW-0808">Transferase</keyword>
<dbReference type="SMART" id="SM00065">
    <property type="entry name" value="GAF"/>
    <property type="match status" value="2"/>
</dbReference>
<dbReference type="PANTHER" id="PTHR24421:SF56">
    <property type="entry name" value="OXYGEN SENSOR HISTIDINE KINASE RESPONSE REGULATOR DOST"/>
    <property type="match status" value="1"/>
</dbReference>
<dbReference type="InterPro" id="IPR050482">
    <property type="entry name" value="Sensor_HK_TwoCompSys"/>
</dbReference>
<evidence type="ECO:0000256" key="3">
    <source>
        <dbReference type="ARBA" id="ARBA00023012"/>
    </source>
</evidence>
<dbReference type="GO" id="GO:0046983">
    <property type="term" value="F:protein dimerization activity"/>
    <property type="evidence" value="ECO:0007669"/>
    <property type="project" value="InterPro"/>
</dbReference>
<dbReference type="Gene3D" id="3.30.450.40">
    <property type="match status" value="2"/>
</dbReference>